<feature type="region of interest" description="Disordered" evidence="1">
    <location>
        <begin position="1"/>
        <end position="66"/>
    </location>
</feature>
<dbReference type="AlphaFoldDB" id="X8ADU8"/>
<sequence>MAAHPAFGARSRSGQHGDEPAGEYANTATDAADATSRSISRPPVLSAPITATRLPAGSKSRLGVAE</sequence>
<reference evidence="2" key="1">
    <citation type="submission" date="2014-01" db="EMBL/GenBank/DDBJ databases">
        <authorList>
            <person name="Brown-Elliot B."/>
            <person name="Wallace R."/>
            <person name="Lenaerts A."/>
            <person name="Ordway D."/>
            <person name="DeGroote M.A."/>
            <person name="Parker T."/>
            <person name="Sizemore C."/>
            <person name="Tallon L.J."/>
            <person name="Sadzewicz L.K."/>
            <person name="Sengamalay N."/>
            <person name="Fraser C.M."/>
            <person name="Hine E."/>
            <person name="Shefchek K.A."/>
            <person name="Das S.P."/>
            <person name="Tettelin H."/>
        </authorList>
    </citation>
    <scope>NUCLEOTIDE SEQUENCE [LARGE SCALE GENOMIC DNA]</scope>
    <source>
        <strain evidence="2">4042</strain>
    </source>
</reference>
<gene>
    <name evidence="2" type="ORF">I553_4368</name>
</gene>
<organism evidence="2">
    <name type="scientific">Mycobacterium xenopi 4042</name>
    <dbReference type="NCBI Taxonomy" id="1299334"/>
    <lineage>
        <taxon>Bacteria</taxon>
        <taxon>Bacillati</taxon>
        <taxon>Actinomycetota</taxon>
        <taxon>Actinomycetes</taxon>
        <taxon>Mycobacteriales</taxon>
        <taxon>Mycobacteriaceae</taxon>
        <taxon>Mycobacterium</taxon>
    </lineage>
</organism>
<protein>
    <submittedName>
        <fullName evidence="2">Uncharacterized protein</fullName>
    </submittedName>
</protein>
<comment type="caution">
    <text evidence="2">The sequence shown here is derived from an EMBL/GenBank/DDBJ whole genome shotgun (WGS) entry which is preliminary data.</text>
</comment>
<name>X8ADU8_MYCXE</name>
<feature type="compositionally biased region" description="Low complexity" evidence="1">
    <location>
        <begin position="25"/>
        <end position="35"/>
    </location>
</feature>
<evidence type="ECO:0000256" key="1">
    <source>
        <dbReference type="SAM" id="MobiDB-lite"/>
    </source>
</evidence>
<proteinExistence type="predicted"/>
<accession>X8ADU8</accession>
<dbReference type="EMBL" id="JAOB01000060">
    <property type="protein sequence ID" value="EUA30112.1"/>
    <property type="molecule type" value="Genomic_DNA"/>
</dbReference>
<evidence type="ECO:0000313" key="2">
    <source>
        <dbReference type="EMBL" id="EUA30112.1"/>
    </source>
</evidence>